<evidence type="ECO:0000313" key="2">
    <source>
        <dbReference type="Proteomes" id="UP000192907"/>
    </source>
</evidence>
<dbReference type="EMBL" id="FWZT01000030">
    <property type="protein sequence ID" value="SMF76773.1"/>
    <property type="molecule type" value="Genomic_DNA"/>
</dbReference>
<gene>
    <name evidence="1" type="ORF">SAMN06296036_13063</name>
</gene>
<proteinExistence type="predicted"/>
<protein>
    <recommendedName>
        <fullName evidence="3">DUF393 domain-containing protein</fullName>
    </recommendedName>
</protein>
<sequence length="115" mass="13431">MSENSLTVYYDQGCMFCRSLVSLMQSRCPPSWEFVPCKENVPQNLALRVDFQGQSFLNEHAWDLILKEHPSLKAYNWMVERMGLRVAGAKLVHQTTHGLRTLCRSCSHRFARKRR</sequence>
<dbReference type="AlphaFoldDB" id="A0A1Y6CMF5"/>
<dbReference type="Proteomes" id="UP000192907">
    <property type="component" value="Unassembled WGS sequence"/>
</dbReference>
<organism evidence="1 2">
    <name type="scientific">Pseudobacteriovorax antillogorgiicola</name>
    <dbReference type="NCBI Taxonomy" id="1513793"/>
    <lineage>
        <taxon>Bacteria</taxon>
        <taxon>Pseudomonadati</taxon>
        <taxon>Bdellovibrionota</taxon>
        <taxon>Oligoflexia</taxon>
        <taxon>Oligoflexales</taxon>
        <taxon>Pseudobacteriovoracaceae</taxon>
        <taxon>Pseudobacteriovorax</taxon>
    </lineage>
</organism>
<evidence type="ECO:0000313" key="1">
    <source>
        <dbReference type="EMBL" id="SMF76773.1"/>
    </source>
</evidence>
<name>A0A1Y6CMF5_9BACT</name>
<evidence type="ECO:0008006" key="3">
    <source>
        <dbReference type="Google" id="ProtNLM"/>
    </source>
</evidence>
<accession>A0A1Y6CMF5</accession>
<keyword evidence="2" id="KW-1185">Reference proteome</keyword>
<dbReference type="STRING" id="1513793.SAMN06296036_13063"/>
<dbReference type="RefSeq" id="WP_132324906.1">
    <property type="nucleotide sequence ID" value="NZ_FWZT01000030.1"/>
</dbReference>
<reference evidence="2" key="1">
    <citation type="submission" date="2017-04" db="EMBL/GenBank/DDBJ databases">
        <authorList>
            <person name="Varghese N."/>
            <person name="Submissions S."/>
        </authorList>
    </citation>
    <scope>NUCLEOTIDE SEQUENCE [LARGE SCALE GENOMIC DNA]</scope>
    <source>
        <strain evidence="2">RKEM611</strain>
    </source>
</reference>